<dbReference type="Pfam" id="PF13692">
    <property type="entry name" value="Glyco_trans_1_4"/>
    <property type="match status" value="1"/>
</dbReference>
<name>A0A8J3IFR0_9CHLR</name>
<dbReference type="GO" id="GO:0016757">
    <property type="term" value="F:glycosyltransferase activity"/>
    <property type="evidence" value="ECO:0007669"/>
    <property type="project" value="TreeGrafter"/>
</dbReference>
<evidence type="ECO:0000313" key="2">
    <source>
        <dbReference type="EMBL" id="GHO91685.1"/>
    </source>
</evidence>
<proteinExistence type="predicted"/>
<feature type="domain" description="Glycosyltransferase subfamily 4-like N-terminal" evidence="1">
    <location>
        <begin position="24"/>
        <end position="198"/>
    </location>
</feature>
<protein>
    <submittedName>
        <fullName evidence="2">Glycosyltransferase WbuB</fullName>
    </submittedName>
</protein>
<comment type="caution">
    <text evidence="2">The sequence shown here is derived from an EMBL/GenBank/DDBJ whole genome shotgun (WGS) entry which is preliminary data.</text>
</comment>
<dbReference type="SUPFAM" id="SSF53756">
    <property type="entry name" value="UDP-Glycosyltransferase/glycogen phosphorylase"/>
    <property type="match status" value="1"/>
</dbReference>
<dbReference type="RefSeq" id="WP_220202566.1">
    <property type="nucleotide sequence ID" value="NZ_BNJK01000001.1"/>
</dbReference>
<dbReference type="Pfam" id="PF13439">
    <property type="entry name" value="Glyco_transf_4"/>
    <property type="match status" value="1"/>
</dbReference>
<keyword evidence="3" id="KW-1185">Reference proteome</keyword>
<dbReference type="PANTHER" id="PTHR45947:SF3">
    <property type="entry name" value="SULFOQUINOVOSYL TRANSFERASE SQD2"/>
    <property type="match status" value="1"/>
</dbReference>
<gene>
    <name evidence="2" type="ORF">KSF_017330</name>
</gene>
<organism evidence="2 3">
    <name type="scientific">Reticulibacter mediterranei</name>
    <dbReference type="NCBI Taxonomy" id="2778369"/>
    <lineage>
        <taxon>Bacteria</taxon>
        <taxon>Bacillati</taxon>
        <taxon>Chloroflexota</taxon>
        <taxon>Ktedonobacteria</taxon>
        <taxon>Ktedonobacterales</taxon>
        <taxon>Reticulibacteraceae</taxon>
        <taxon>Reticulibacter</taxon>
    </lineage>
</organism>
<sequence>MTQAKKVLMLVENLSVPGDPRVWHEACTLRENGFQVSIISPMGTTKDREAYTCLNGIHIYRYSLPTRTASPLNYLTEFSTAMLKTFWLSLKIWRLHDFDIIHAANPPDIFFALGLFYRLFGKIYVFDQHDLAPELFQVKFRRRMKPLHTLLLWLERCSYHTAQVVITTNESQRRCALQRGSCQRHKVVVVRNGPDLNRFTSTRPDISLKRGKSHLLVYVGVIGAQDGVEYLLYAINDLVRHHGRHDLMLAIIGDGDRLPLLKTLVRCLGIDEYVYFTGWIAQADMLRYLATADIGLSPDPSNELNNHSTMIKTMEYMAMGKPVVAFDLPETRYSAQESALYATPNNVAEFASHIAVLLDRPELRYRLGAQGRKRVEEVLCWERQQKKLLRAYKQLSSDSSPVLDITKDLPSLPTSIYK</sequence>
<dbReference type="InterPro" id="IPR028098">
    <property type="entry name" value="Glyco_trans_4-like_N"/>
</dbReference>
<accession>A0A8J3IFR0</accession>
<reference evidence="2" key="1">
    <citation type="submission" date="2020-10" db="EMBL/GenBank/DDBJ databases">
        <title>Taxonomic study of unclassified bacteria belonging to the class Ktedonobacteria.</title>
        <authorList>
            <person name="Yabe S."/>
            <person name="Wang C.M."/>
            <person name="Zheng Y."/>
            <person name="Sakai Y."/>
            <person name="Cavaletti L."/>
            <person name="Monciardini P."/>
            <person name="Donadio S."/>
        </authorList>
    </citation>
    <scope>NUCLEOTIDE SEQUENCE</scope>
    <source>
        <strain evidence="2">ID150040</strain>
    </source>
</reference>
<dbReference type="EMBL" id="BNJK01000001">
    <property type="protein sequence ID" value="GHO91685.1"/>
    <property type="molecule type" value="Genomic_DNA"/>
</dbReference>
<dbReference type="Proteomes" id="UP000597444">
    <property type="component" value="Unassembled WGS sequence"/>
</dbReference>
<evidence type="ECO:0000313" key="3">
    <source>
        <dbReference type="Proteomes" id="UP000597444"/>
    </source>
</evidence>
<dbReference type="Gene3D" id="3.40.50.2000">
    <property type="entry name" value="Glycogen Phosphorylase B"/>
    <property type="match status" value="2"/>
</dbReference>
<dbReference type="InterPro" id="IPR050194">
    <property type="entry name" value="Glycosyltransferase_grp1"/>
</dbReference>
<dbReference type="PANTHER" id="PTHR45947">
    <property type="entry name" value="SULFOQUINOVOSYL TRANSFERASE SQD2"/>
    <property type="match status" value="1"/>
</dbReference>
<dbReference type="CDD" id="cd03794">
    <property type="entry name" value="GT4_WbuB-like"/>
    <property type="match status" value="1"/>
</dbReference>
<evidence type="ECO:0000259" key="1">
    <source>
        <dbReference type="Pfam" id="PF13439"/>
    </source>
</evidence>
<dbReference type="AlphaFoldDB" id="A0A8J3IFR0"/>